<evidence type="ECO:0000256" key="1">
    <source>
        <dbReference type="SAM" id="MobiDB-lite"/>
    </source>
</evidence>
<dbReference type="AlphaFoldDB" id="A0A5B7X3U2"/>
<name>A0A5B7X3U2_9FLAO</name>
<protein>
    <submittedName>
        <fullName evidence="2">Uncharacterized protein</fullName>
    </submittedName>
</protein>
<organism evidence="2 3">
    <name type="scientific">Antarcticibacterium flavum</name>
    <dbReference type="NCBI Taxonomy" id="2058175"/>
    <lineage>
        <taxon>Bacteria</taxon>
        <taxon>Pseudomonadati</taxon>
        <taxon>Bacteroidota</taxon>
        <taxon>Flavobacteriia</taxon>
        <taxon>Flavobacteriales</taxon>
        <taxon>Flavobacteriaceae</taxon>
        <taxon>Antarcticibacterium</taxon>
    </lineage>
</organism>
<proteinExistence type="predicted"/>
<accession>A0A5B7X3U2</accession>
<dbReference type="EMBL" id="CP040812">
    <property type="protein sequence ID" value="QCY69705.1"/>
    <property type="molecule type" value="Genomic_DNA"/>
</dbReference>
<gene>
    <name evidence="2" type="ORF">FHG64_10020</name>
</gene>
<sequence length="61" mass="7380">MVDLGQKKVDSYIRLFLCLVVKCFLETRGKKQEPGGKNQEARTKRQEERREKREERRDKKL</sequence>
<feature type="region of interest" description="Disordered" evidence="1">
    <location>
        <begin position="30"/>
        <end position="61"/>
    </location>
</feature>
<dbReference type="KEGG" id="afla:FHG64_10020"/>
<dbReference type="Proteomes" id="UP000309016">
    <property type="component" value="Chromosome"/>
</dbReference>
<evidence type="ECO:0000313" key="2">
    <source>
        <dbReference type="EMBL" id="QCY69705.1"/>
    </source>
</evidence>
<keyword evidence="3" id="KW-1185">Reference proteome</keyword>
<evidence type="ECO:0000313" key="3">
    <source>
        <dbReference type="Proteomes" id="UP000309016"/>
    </source>
</evidence>
<reference evidence="2 3" key="1">
    <citation type="submission" date="2019-06" db="EMBL/GenBank/DDBJ databases">
        <title>Complete genome sequence of Antarcticibacterium flavum KCTC 52984T from an Antarctic marine sediment.</title>
        <authorList>
            <person name="Lee Y.M."/>
            <person name="Shin S.C."/>
        </authorList>
    </citation>
    <scope>NUCLEOTIDE SEQUENCE [LARGE SCALE GENOMIC DNA]</scope>
    <source>
        <strain evidence="2 3">KCTC 52984</strain>
    </source>
</reference>